<gene>
    <name evidence="2" type="ORF">WKW80_07285</name>
</gene>
<dbReference type="RefSeq" id="WP_340362889.1">
    <property type="nucleotide sequence ID" value="NZ_JBBKZV010000003.1"/>
</dbReference>
<sequence>MALVFYKQWRRLVRVIRSTLLGKIAYEAAFEGKTRSIHFVVATRSPERSFWTETMTGRKLAALRSNSEVKTTVFFENREGLPAVYNRALVESQADDTVVFVHDDIWLNDANVLERIRAGTKQFDIIGIAGNRRRVDAQPAWLFRAIEGGNFIWDHPNLSGAVRTGNQKSSALSYFGAAPAPCKLLDGVFLAARRKTLRRAGVKFDETFDFHLYDMDFCRTAEKAGLTMGTWPIDLVHESGGAFGSDGWKRNFAVYLKKWKK</sequence>
<keyword evidence="3" id="KW-1185">Reference proteome</keyword>
<dbReference type="InterPro" id="IPR059123">
    <property type="entry name" value="StrF_dom"/>
</dbReference>
<name>A0ABU8VVV3_9BURK</name>
<dbReference type="EMBL" id="JBBKZV010000003">
    <property type="protein sequence ID" value="MEJ8821837.1"/>
    <property type="molecule type" value="Genomic_DNA"/>
</dbReference>
<dbReference type="InterPro" id="IPR029044">
    <property type="entry name" value="Nucleotide-diphossugar_trans"/>
</dbReference>
<dbReference type="Proteomes" id="UP001363010">
    <property type="component" value="Unassembled WGS sequence"/>
</dbReference>
<evidence type="ECO:0000313" key="2">
    <source>
        <dbReference type="EMBL" id="MEJ8821837.1"/>
    </source>
</evidence>
<evidence type="ECO:0000313" key="3">
    <source>
        <dbReference type="Proteomes" id="UP001363010"/>
    </source>
</evidence>
<proteinExistence type="predicted"/>
<dbReference type="Pfam" id="PF13712">
    <property type="entry name" value="Glyco_tranf_2_5"/>
    <property type="match status" value="1"/>
</dbReference>
<accession>A0ABU8VVV3</accession>
<dbReference type="SUPFAM" id="SSF53448">
    <property type="entry name" value="Nucleotide-diphospho-sugar transferases"/>
    <property type="match status" value="1"/>
</dbReference>
<comment type="caution">
    <text evidence="2">The sequence shown here is derived from an EMBL/GenBank/DDBJ whole genome shotgun (WGS) entry which is preliminary data.</text>
</comment>
<dbReference type="Gene3D" id="3.90.550.10">
    <property type="entry name" value="Spore Coat Polysaccharide Biosynthesis Protein SpsA, Chain A"/>
    <property type="match status" value="1"/>
</dbReference>
<organism evidence="2 3">
    <name type="scientific">Variovorax humicola</name>
    <dbReference type="NCBI Taxonomy" id="1769758"/>
    <lineage>
        <taxon>Bacteria</taxon>
        <taxon>Pseudomonadati</taxon>
        <taxon>Pseudomonadota</taxon>
        <taxon>Betaproteobacteria</taxon>
        <taxon>Burkholderiales</taxon>
        <taxon>Comamonadaceae</taxon>
        <taxon>Variovorax</taxon>
    </lineage>
</organism>
<protein>
    <submittedName>
        <fullName evidence="2">Glycosyltransferase</fullName>
    </submittedName>
</protein>
<reference evidence="2 3" key="1">
    <citation type="submission" date="2024-03" db="EMBL/GenBank/DDBJ databases">
        <title>Novel species of the genus Variovorax.</title>
        <authorList>
            <person name="Liu Q."/>
            <person name="Xin Y.-H."/>
        </authorList>
    </citation>
    <scope>NUCLEOTIDE SEQUENCE [LARGE SCALE GENOMIC DNA]</scope>
    <source>
        <strain evidence="2 3">KACC 18501</strain>
    </source>
</reference>
<evidence type="ECO:0000259" key="1">
    <source>
        <dbReference type="Pfam" id="PF13712"/>
    </source>
</evidence>
<feature type="domain" description="Streptomycin biosynthesis protein StrF" evidence="1">
    <location>
        <begin position="76"/>
        <end position="228"/>
    </location>
</feature>